<protein>
    <submittedName>
        <fullName evidence="2">Putative product</fullName>
    </submittedName>
</protein>
<dbReference type="AlphaFoldDB" id="A0A6M2DXF5"/>
<reference evidence="2" key="1">
    <citation type="submission" date="2020-03" db="EMBL/GenBank/DDBJ databases">
        <title>Transcriptomic Profiling of the Digestive Tract of the Rat Flea, Xenopsylla cheopis, Following Blood Feeding and Infection with Yersinia pestis.</title>
        <authorList>
            <person name="Bland D.M."/>
            <person name="Martens C.A."/>
            <person name="Virtaneva K."/>
            <person name="Kanakabandi K."/>
            <person name="Long D."/>
            <person name="Rosenke R."/>
            <person name="Saturday G.A."/>
            <person name="Hoyt F.H."/>
            <person name="Bruno D.P."/>
            <person name="Ribeiro J.M.C."/>
            <person name="Hinnebusch J."/>
        </authorList>
    </citation>
    <scope>NUCLEOTIDE SEQUENCE</scope>
</reference>
<keyword evidence="1" id="KW-0812">Transmembrane</keyword>
<evidence type="ECO:0000256" key="1">
    <source>
        <dbReference type="SAM" id="Phobius"/>
    </source>
</evidence>
<dbReference type="EMBL" id="GIIL01007310">
    <property type="protein sequence ID" value="NOV51036.1"/>
    <property type="molecule type" value="Transcribed_RNA"/>
</dbReference>
<sequence>MMNTTLLLITLILTNIMKYQMTRILFLIVQDLKSRSIWVPVYWTKWKVCLEVLEVLSRLLHLLLIMMVSIKGMRLWNYLID</sequence>
<proteinExistence type="predicted"/>
<accession>A0A6M2DXF5</accession>
<name>A0A6M2DXF5_XENCH</name>
<feature type="transmembrane region" description="Helical" evidence="1">
    <location>
        <begin position="50"/>
        <end position="70"/>
    </location>
</feature>
<keyword evidence="1" id="KW-0472">Membrane</keyword>
<organism evidence="2">
    <name type="scientific">Xenopsylla cheopis</name>
    <name type="common">Oriental rat flea</name>
    <name type="synonym">Pulex cheopis</name>
    <dbReference type="NCBI Taxonomy" id="163159"/>
    <lineage>
        <taxon>Eukaryota</taxon>
        <taxon>Metazoa</taxon>
        <taxon>Ecdysozoa</taxon>
        <taxon>Arthropoda</taxon>
        <taxon>Hexapoda</taxon>
        <taxon>Insecta</taxon>
        <taxon>Pterygota</taxon>
        <taxon>Neoptera</taxon>
        <taxon>Endopterygota</taxon>
        <taxon>Siphonaptera</taxon>
        <taxon>Pulicidae</taxon>
        <taxon>Xenopsyllinae</taxon>
        <taxon>Xenopsylla</taxon>
    </lineage>
</organism>
<evidence type="ECO:0000313" key="2">
    <source>
        <dbReference type="EMBL" id="NOV51036.1"/>
    </source>
</evidence>
<keyword evidence="1" id="KW-1133">Transmembrane helix</keyword>